<proteinExistence type="predicted"/>
<dbReference type="STRING" id="34475.A0A4Y9XYU1"/>
<feature type="compositionally biased region" description="Basic and acidic residues" evidence="1">
    <location>
        <begin position="195"/>
        <end position="204"/>
    </location>
</feature>
<comment type="caution">
    <text evidence="3">The sequence shown here is derived from an EMBL/GenBank/DDBJ whole genome shotgun (WGS) entry which is preliminary data.</text>
</comment>
<dbReference type="EMBL" id="SEKV01000653">
    <property type="protein sequence ID" value="TFY54848.1"/>
    <property type="molecule type" value="Genomic_DNA"/>
</dbReference>
<feature type="region of interest" description="Disordered" evidence="1">
    <location>
        <begin position="559"/>
        <end position="602"/>
    </location>
</feature>
<dbReference type="PANTHER" id="PTHR38248:SF2">
    <property type="entry name" value="FUNK1 11"/>
    <property type="match status" value="1"/>
</dbReference>
<feature type="domain" description="Fungal-type protein kinase" evidence="2">
    <location>
        <begin position="597"/>
        <end position="639"/>
    </location>
</feature>
<dbReference type="PANTHER" id="PTHR38248">
    <property type="entry name" value="FUNK1 6"/>
    <property type="match status" value="1"/>
</dbReference>
<feature type="region of interest" description="Disordered" evidence="1">
    <location>
        <begin position="188"/>
        <end position="244"/>
    </location>
</feature>
<dbReference type="AlphaFoldDB" id="A0A4Y9XYU1"/>
<dbReference type="SUPFAM" id="SSF56112">
    <property type="entry name" value="Protein kinase-like (PK-like)"/>
    <property type="match status" value="1"/>
</dbReference>
<protein>
    <recommendedName>
        <fullName evidence="2">Fungal-type protein kinase domain-containing protein</fullName>
    </recommendedName>
</protein>
<accession>A0A4Y9XYU1</accession>
<evidence type="ECO:0000259" key="2">
    <source>
        <dbReference type="Pfam" id="PF17667"/>
    </source>
</evidence>
<organism evidence="3 4">
    <name type="scientific">Rhodofomes roseus</name>
    <dbReference type="NCBI Taxonomy" id="34475"/>
    <lineage>
        <taxon>Eukaryota</taxon>
        <taxon>Fungi</taxon>
        <taxon>Dikarya</taxon>
        <taxon>Basidiomycota</taxon>
        <taxon>Agaricomycotina</taxon>
        <taxon>Agaricomycetes</taxon>
        <taxon>Polyporales</taxon>
        <taxon>Rhodofomes</taxon>
    </lineage>
</organism>
<sequence length="764" mass="87722">MRPSAHSVLNRSDGIKRSRHHKWVKHFFRDKIVWDFDPARFIEAVWNFRFSDIPTPPLRGRAKTSSSSYRLHKDHIEAFMREKTERGSYRSLVNMGNSLLEQLFGPQSSPTARRRPRKLPARFRIRDKAFQEGYTKDMVDLGFSTVTNKIKPRWDFEAAYMEVKKTRYYPYWTGDGPRPIVFDSALQTGKRKRHEERSDDEPSPKRACTPISEEPHEGEQQDDDDGNWVAQTGPAVASPDHGRDLTNNEAQLVRYMNNLMSANVRSFGIGWLIEDDAMRLCYGDRMGIVLTEKFRFIDGDRELFLLTVAAMGSASPHGMGIFPDLHFQQNDDGESFLHKYAGAQLRVTARQPDREELENFEFNVQVGARRVYTEFGTVGRGTSVIPIVATPDTATYKAFGKEKLVAKVSWPHARRRAEDSLIIAVRRGLKDRKPAYLRHVVDLKCSVTRNIEDMGLPRHAMGLDLEEEDVRVSRTLILKSYRRLEEVGSVEGFKQIYIHVVRAHHWVWVTSHILHRDISTNNIMWFFDGKEIIGVLCDWDLAEERIDGRVPSTRAMERIAEGGSSAPPRWEGTKSGRSARSAPAEGSQEIKSTDPLKKPRYRTGTGPFMALDLLRDGPPPFHLYRHDLESLFYLLAYACAVYDPENNKFGHLVAWEHETLSAILTSKRIFLQSGEQYDKLFENAHPSFKPLSTRTPTSKRGWLARLAYHFNRIERIGQTVTFMCGEGDFGPTAEDDMIVNLRDSREQEITYEKFMDILGAPYDV</sequence>
<dbReference type="InterPro" id="IPR011009">
    <property type="entry name" value="Kinase-like_dom_sf"/>
</dbReference>
<gene>
    <name evidence="3" type="ORF">EVJ58_g8616</name>
</gene>
<reference evidence="3 4" key="1">
    <citation type="submission" date="2019-01" db="EMBL/GenBank/DDBJ databases">
        <title>Genome sequencing of the rare red list fungi Fomitopsis rosea.</title>
        <authorList>
            <person name="Buettner E."/>
            <person name="Kellner H."/>
        </authorList>
    </citation>
    <scope>NUCLEOTIDE SEQUENCE [LARGE SCALE GENOMIC DNA]</scope>
    <source>
        <strain evidence="3 4">DSM 105464</strain>
    </source>
</reference>
<dbReference type="Pfam" id="PF17667">
    <property type="entry name" value="Pkinase_fungal"/>
    <property type="match status" value="2"/>
</dbReference>
<dbReference type="InterPro" id="IPR040976">
    <property type="entry name" value="Pkinase_fungal"/>
</dbReference>
<evidence type="ECO:0000313" key="3">
    <source>
        <dbReference type="EMBL" id="TFY54848.1"/>
    </source>
</evidence>
<dbReference type="Gene3D" id="1.10.510.10">
    <property type="entry name" value="Transferase(Phosphotransferase) domain 1"/>
    <property type="match status" value="1"/>
</dbReference>
<dbReference type="Proteomes" id="UP000298390">
    <property type="component" value="Unassembled WGS sequence"/>
</dbReference>
<evidence type="ECO:0000256" key="1">
    <source>
        <dbReference type="SAM" id="MobiDB-lite"/>
    </source>
</evidence>
<name>A0A4Y9XYU1_9APHY</name>
<evidence type="ECO:0000313" key="4">
    <source>
        <dbReference type="Proteomes" id="UP000298390"/>
    </source>
</evidence>
<feature type="domain" description="Fungal-type protein kinase" evidence="2">
    <location>
        <begin position="223"/>
        <end position="544"/>
    </location>
</feature>